<dbReference type="OrthoDB" id="6902942at2"/>
<reference evidence="3" key="1">
    <citation type="submission" date="2019-04" db="EMBL/GenBank/DDBJ databases">
        <title>Genome sequence of Pseudomonas putida 1290, an auxin catabolizing strain.</title>
        <authorList>
            <person name="Laird T.S."/>
            <person name="Leveau J.H.J."/>
        </authorList>
    </citation>
    <scope>NUCLEOTIDE SEQUENCE [LARGE SCALE GENOMIC DNA]</scope>
    <source>
        <strain evidence="3">1290</strain>
    </source>
</reference>
<evidence type="ECO:0000313" key="3">
    <source>
        <dbReference type="Proteomes" id="UP000298551"/>
    </source>
</evidence>
<dbReference type="AlphaFoldDB" id="A0A4D6X5U0"/>
<dbReference type="PANTHER" id="PTHR13174">
    <property type="entry name" value="D-GLUCURONYL C5-EPIMERASE"/>
    <property type="match status" value="1"/>
</dbReference>
<gene>
    <name evidence="2" type="ORF">E6B08_07735</name>
</gene>
<organism evidence="2 3">
    <name type="scientific">Pseudomonas putida</name>
    <name type="common">Arthrobacter siderocapsulatus</name>
    <dbReference type="NCBI Taxonomy" id="303"/>
    <lineage>
        <taxon>Bacteria</taxon>
        <taxon>Pseudomonadati</taxon>
        <taxon>Pseudomonadota</taxon>
        <taxon>Gammaproteobacteria</taxon>
        <taxon>Pseudomonadales</taxon>
        <taxon>Pseudomonadaceae</taxon>
        <taxon>Pseudomonas</taxon>
    </lineage>
</organism>
<protein>
    <recommendedName>
        <fullName evidence="1">D-glucuronyl C5-epimerase C-terminal domain-containing protein</fullName>
    </recommendedName>
</protein>
<evidence type="ECO:0000259" key="1">
    <source>
        <dbReference type="Pfam" id="PF06662"/>
    </source>
</evidence>
<feature type="domain" description="D-glucuronyl C5-epimerase C-terminal" evidence="1">
    <location>
        <begin position="140"/>
        <end position="330"/>
    </location>
</feature>
<dbReference type="GO" id="GO:0005975">
    <property type="term" value="P:carbohydrate metabolic process"/>
    <property type="evidence" value="ECO:0007669"/>
    <property type="project" value="InterPro"/>
</dbReference>
<dbReference type="GO" id="GO:0047464">
    <property type="term" value="F:heparosan-N-sulfate-glucuronate 5-epimerase activity"/>
    <property type="evidence" value="ECO:0007669"/>
    <property type="project" value="InterPro"/>
</dbReference>
<dbReference type="GO" id="GO:0015012">
    <property type="term" value="P:heparan sulfate proteoglycan biosynthetic process"/>
    <property type="evidence" value="ECO:0007669"/>
    <property type="project" value="InterPro"/>
</dbReference>
<dbReference type="Proteomes" id="UP000298551">
    <property type="component" value="Chromosome"/>
</dbReference>
<proteinExistence type="predicted"/>
<dbReference type="EMBL" id="CP039371">
    <property type="protein sequence ID" value="QCI11306.1"/>
    <property type="molecule type" value="Genomic_DNA"/>
</dbReference>
<dbReference type="RefSeq" id="WP_136913486.1">
    <property type="nucleotide sequence ID" value="NZ_CP039371.1"/>
</dbReference>
<accession>A0A4D6X5U0</accession>
<dbReference type="SUPFAM" id="SSF48208">
    <property type="entry name" value="Six-hairpin glycosidases"/>
    <property type="match status" value="1"/>
</dbReference>
<dbReference type="InterPro" id="IPR039721">
    <property type="entry name" value="C5-epimerase"/>
</dbReference>
<name>A0A4D6X5U0_PSEPU</name>
<dbReference type="InterPro" id="IPR008928">
    <property type="entry name" value="6-hairpin_glycosidase_sf"/>
</dbReference>
<dbReference type="PANTHER" id="PTHR13174:SF3">
    <property type="entry name" value="D-GLUCURONYL C5-EPIMERASE"/>
    <property type="match status" value="1"/>
</dbReference>
<dbReference type="Pfam" id="PF06662">
    <property type="entry name" value="C5-epim_C"/>
    <property type="match status" value="1"/>
</dbReference>
<evidence type="ECO:0000313" key="2">
    <source>
        <dbReference type="EMBL" id="QCI11306.1"/>
    </source>
</evidence>
<sequence length="336" mass="38146">MKKISIAVASIAGLALAVYVGYQYIPKWPEYKPNAEQAAAGEQFREEYIRVKLDASSRSQNYTATGDYLNYSKTVHFKTAGRIKLDANGMPMVLFGSEYQYNPITISHYALSEYGSTLPGKPGKTFWNGVNKLLSMQSFEGAFRYNFPFHHYALGKTYPPGWVSGMAQGTALSVLARAYHVDQRPDLLEAGNKALHFLTVPIDHGGPFTSMKDLDKSLDGYIFFEEYVGDKNIYTLNGYMFTLLGLYDWWQITGSKEAEDLFKRGIRTLDEILPYYDFGGFSSYDLTHITFNRKIPHGPLRYHATHISLLNCLYFVTGDKILKEFAVHWQDSVTKK</sequence>
<dbReference type="InterPro" id="IPR010598">
    <property type="entry name" value="C5-epim_C"/>
</dbReference>